<dbReference type="PROSITE" id="PS51154">
    <property type="entry name" value="MACRO"/>
    <property type="match status" value="1"/>
</dbReference>
<evidence type="ECO:0000313" key="2">
    <source>
        <dbReference type="EMBL" id="KKK86430.1"/>
    </source>
</evidence>
<dbReference type="GO" id="GO:0140291">
    <property type="term" value="P:peptidyl-glutamate ADP-deribosylation"/>
    <property type="evidence" value="ECO:0007669"/>
    <property type="project" value="TreeGrafter"/>
</dbReference>
<dbReference type="EMBL" id="LAZR01050850">
    <property type="protein sequence ID" value="KKK86430.1"/>
    <property type="molecule type" value="Genomic_DNA"/>
</dbReference>
<sequence>MKEVTGNIWREACDAIVIPTNGDVNRHGAAVMGRGLALQAARRWPLMPKVLAEYLRAEGNHVFDVYKPRRLPTLLTFPVKQHWRERADIDLIERSAQELVAKVDRLAYRQVALPRVGCGNGSLNWADVLPILERHLDDKFILVSLPSEVHREA</sequence>
<comment type="caution">
    <text evidence="2">The sequence shown here is derived from an EMBL/GenBank/DDBJ whole genome shotgun (WGS) entry which is preliminary data.</text>
</comment>
<dbReference type="AlphaFoldDB" id="A0A0F8ZK94"/>
<dbReference type="InterPro" id="IPR043472">
    <property type="entry name" value="Macro_dom-like"/>
</dbReference>
<proteinExistence type="predicted"/>
<protein>
    <recommendedName>
        <fullName evidence="1">Macro domain-containing protein</fullName>
    </recommendedName>
</protein>
<name>A0A0F8ZK94_9ZZZZ</name>
<dbReference type="Pfam" id="PF01661">
    <property type="entry name" value="Macro"/>
    <property type="match status" value="1"/>
</dbReference>
<dbReference type="InterPro" id="IPR050892">
    <property type="entry name" value="ADP-ribose_metab_enzymes"/>
</dbReference>
<gene>
    <name evidence="2" type="ORF">LCGC14_2763320</name>
</gene>
<evidence type="ECO:0000259" key="1">
    <source>
        <dbReference type="PROSITE" id="PS51154"/>
    </source>
</evidence>
<dbReference type="PANTHER" id="PTHR12521">
    <property type="entry name" value="PROTEIN C6ORF130"/>
    <property type="match status" value="1"/>
</dbReference>
<dbReference type="InterPro" id="IPR002589">
    <property type="entry name" value="Macro_dom"/>
</dbReference>
<feature type="domain" description="Macro" evidence="1">
    <location>
        <begin position="1"/>
        <end position="153"/>
    </location>
</feature>
<reference evidence="2" key="1">
    <citation type="journal article" date="2015" name="Nature">
        <title>Complex archaea that bridge the gap between prokaryotes and eukaryotes.</title>
        <authorList>
            <person name="Spang A."/>
            <person name="Saw J.H."/>
            <person name="Jorgensen S.L."/>
            <person name="Zaremba-Niedzwiedzka K."/>
            <person name="Martijn J."/>
            <person name="Lind A.E."/>
            <person name="van Eijk R."/>
            <person name="Schleper C."/>
            <person name="Guy L."/>
            <person name="Ettema T.J."/>
        </authorList>
    </citation>
    <scope>NUCLEOTIDE SEQUENCE</scope>
</reference>
<accession>A0A0F8ZK94</accession>
<dbReference type="PANTHER" id="PTHR12521:SF0">
    <property type="entry name" value="ADP-RIBOSE GLYCOHYDROLASE OARD1"/>
    <property type="match status" value="1"/>
</dbReference>
<dbReference type="SUPFAM" id="SSF52949">
    <property type="entry name" value="Macro domain-like"/>
    <property type="match status" value="1"/>
</dbReference>
<dbReference type="Gene3D" id="3.40.220.10">
    <property type="entry name" value="Leucine Aminopeptidase, subunit E, domain 1"/>
    <property type="match status" value="1"/>
</dbReference>
<organism evidence="2">
    <name type="scientific">marine sediment metagenome</name>
    <dbReference type="NCBI Taxonomy" id="412755"/>
    <lineage>
        <taxon>unclassified sequences</taxon>
        <taxon>metagenomes</taxon>
        <taxon>ecological metagenomes</taxon>
    </lineage>
</organism>